<name>A0A4Q4M556_9PLEO</name>
<feature type="compositionally biased region" description="Pro residues" evidence="1">
    <location>
        <begin position="57"/>
        <end position="69"/>
    </location>
</feature>
<organism evidence="3 4">
    <name type="scientific">Alternaria tenuissima</name>
    <dbReference type="NCBI Taxonomy" id="119927"/>
    <lineage>
        <taxon>Eukaryota</taxon>
        <taxon>Fungi</taxon>
        <taxon>Dikarya</taxon>
        <taxon>Ascomycota</taxon>
        <taxon>Pezizomycotina</taxon>
        <taxon>Dothideomycetes</taxon>
        <taxon>Pleosporomycetidae</taxon>
        <taxon>Pleosporales</taxon>
        <taxon>Pleosporineae</taxon>
        <taxon>Pleosporaceae</taxon>
        <taxon>Alternaria</taxon>
        <taxon>Alternaria sect. Alternaria</taxon>
        <taxon>Alternaria alternata complex</taxon>
    </lineage>
</organism>
<feature type="region of interest" description="Disordered" evidence="1">
    <location>
        <begin position="48"/>
        <end position="77"/>
    </location>
</feature>
<feature type="region of interest" description="Disordered" evidence="1">
    <location>
        <begin position="1"/>
        <end position="20"/>
    </location>
</feature>
<dbReference type="Gene3D" id="1.50.10.150">
    <property type="entry name" value="Voltage-dependent anion channel"/>
    <property type="match status" value="1"/>
</dbReference>
<dbReference type="GO" id="GO:0016020">
    <property type="term" value="C:membrane"/>
    <property type="evidence" value="ECO:0007669"/>
    <property type="project" value="InterPro"/>
</dbReference>
<dbReference type="Proteomes" id="UP000292402">
    <property type="component" value="Unassembled WGS sequence"/>
</dbReference>
<keyword evidence="2" id="KW-0472">Membrane</keyword>
<reference evidence="4" key="1">
    <citation type="journal article" date="2019" name="bioRxiv">
        <title>Genomics, evolutionary history and diagnostics of the Alternaria alternata species group including apple and Asian pear pathotypes.</title>
        <authorList>
            <person name="Armitage A.D."/>
            <person name="Cockerton H.M."/>
            <person name="Sreenivasaprasad S."/>
            <person name="Woodhall J.W."/>
            <person name="Lane C.R."/>
            <person name="Harrison R.J."/>
            <person name="Clarkson J.P."/>
        </authorList>
    </citation>
    <scope>NUCLEOTIDE SEQUENCE [LARGE SCALE GENOMIC DNA]</scope>
    <source>
        <strain evidence="4">FERA 1082</strain>
    </source>
</reference>
<evidence type="ECO:0000256" key="2">
    <source>
        <dbReference type="SAM" id="Phobius"/>
    </source>
</evidence>
<gene>
    <name evidence="3" type="ORF">AA0114_g11010</name>
</gene>
<sequence>MSTKPESLQQEQKQPDGKIGIRKRLKHFTFAWFLSTMSTGGLALALADTPHQFPGNKPFPPHPYSPPFSPVKNKEAN</sequence>
<evidence type="ECO:0000256" key="1">
    <source>
        <dbReference type="SAM" id="MobiDB-lite"/>
    </source>
</evidence>
<dbReference type="AlphaFoldDB" id="A0A4Q4M556"/>
<dbReference type="InterPro" id="IPR038665">
    <property type="entry name" value="Voltage-dep_anion_channel_sf"/>
</dbReference>
<feature type="compositionally biased region" description="Polar residues" evidence="1">
    <location>
        <begin position="1"/>
        <end position="12"/>
    </location>
</feature>
<dbReference type="PANTHER" id="PTHR31162">
    <property type="entry name" value="MALIC ACID TRANSPORT PROTEIN-RELATED"/>
    <property type="match status" value="1"/>
</dbReference>
<comment type="caution">
    <text evidence="3">The sequence shown here is derived from an EMBL/GenBank/DDBJ whole genome shotgun (WGS) entry which is preliminary data.</text>
</comment>
<evidence type="ECO:0000313" key="4">
    <source>
        <dbReference type="Proteomes" id="UP000292402"/>
    </source>
</evidence>
<dbReference type="InterPro" id="IPR030185">
    <property type="entry name" value="Mae1"/>
</dbReference>
<dbReference type="EMBL" id="PDXA01000053">
    <property type="protein sequence ID" value="RYN40508.1"/>
    <property type="molecule type" value="Genomic_DNA"/>
</dbReference>
<dbReference type="PANTHER" id="PTHR31162:SF0">
    <property type="entry name" value="MALIC ACID TRANSPORT PROTEIN"/>
    <property type="match status" value="1"/>
</dbReference>
<keyword evidence="2" id="KW-1133">Transmembrane helix</keyword>
<feature type="transmembrane region" description="Helical" evidence="2">
    <location>
        <begin position="28"/>
        <end position="47"/>
    </location>
</feature>
<protein>
    <submittedName>
        <fullName evidence="3">Uncharacterized protein</fullName>
    </submittedName>
</protein>
<keyword evidence="2" id="KW-0812">Transmembrane</keyword>
<accession>A0A4Q4M556</accession>
<dbReference type="GO" id="GO:0015140">
    <property type="term" value="F:malate transmembrane transporter activity"/>
    <property type="evidence" value="ECO:0007669"/>
    <property type="project" value="InterPro"/>
</dbReference>
<evidence type="ECO:0000313" key="3">
    <source>
        <dbReference type="EMBL" id="RYN40508.1"/>
    </source>
</evidence>
<proteinExistence type="predicted"/>